<evidence type="ECO:0000313" key="3">
    <source>
        <dbReference type="EMBL" id="BBZ16820.1"/>
    </source>
</evidence>
<dbReference type="AlphaFoldDB" id="A0A7I7WI84"/>
<evidence type="ECO:0000313" key="6">
    <source>
        <dbReference type="Proteomes" id="UP001154266"/>
    </source>
</evidence>
<gene>
    <name evidence="3" type="ORF">MGAD_11550</name>
    <name evidence="4" type="ORF">MNO81_26355</name>
</gene>
<reference evidence="3" key="2">
    <citation type="submission" date="2020-02" db="EMBL/GenBank/DDBJ databases">
        <authorList>
            <person name="Matsumoto Y."/>
            <person name="Motooka D."/>
            <person name="Nakamura S."/>
        </authorList>
    </citation>
    <scope>NUCLEOTIDE SEQUENCE</scope>
    <source>
        <strain evidence="3">JCM 12688</strain>
    </source>
</reference>
<dbReference type="RefSeq" id="WP_163685613.1">
    <property type="nucleotide sequence ID" value="NZ_AP022608.1"/>
</dbReference>
<reference evidence="3 5" key="1">
    <citation type="journal article" date="2019" name="Emerg. Microbes Infect.">
        <title>Comprehensive subspecies identification of 175 nontuberculous mycobacteria species based on 7547 genomic profiles.</title>
        <authorList>
            <person name="Matsumoto Y."/>
            <person name="Kinjo T."/>
            <person name="Motooka D."/>
            <person name="Nabeya D."/>
            <person name="Jung N."/>
            <person name="Uechi K."/>
            <person name="Horii T."/>
            <person name="Iida T."/>
            <person name="Fujita J."/>
            <person name="Nakamura S."/>
        </authorList>
    </citation>
    <scope>NUCLEOTIDE SEQUENCE [LARGE SCALE GENOMIC DNA]</scope>
    <source>
        <strain evidence="3 5">JCM 12688</strain>
    </source>
</reference>
<dbReference type="KEGG" id="mgad:MGAD_11550"/>
<keyword evidence="6" id="KW-1185">Reference proteome</keyword>
<dbReference type="Proteomes" id="UP001154266">
    <property type="component" value="Unassembled WGS sequence"/>
</dbReference>
<reference evidence="4" key="3">
    <citation type="journal article" date="2023" name="Environ. Microbiol.">
        <title>The 2-methylpropene degradation pathway in Mycobacteriaceae family strains.</title>
        <authorList>
            <person name="Helbich S."/>
            <person name="Barrantes I."/>
            <person name="Dos Anjos Borges L.G."/>
            <person name="Pieper D.H."/>
            <person name="Vainshtein Y."/>
            <person name="Sohn K."/>
            <person name="Engesser K.H."/>
        </authorList>
    </citation>
    <scope>NUCLEOTIDE SEQUENCE</scope>
    <source>
        <strain evidence="4">IBE100</strain>
    </source>
</reference>
<evidence type="ECO:0000259" key="2">
    <source>
        <dbReference type="PROSITE" id="PS50943"/>
    </source>
</evidence>
<dbReference type="EMBL" id="JAKZMO010000031">
    <property type="protein sequence ID" value="MDG5486334.1"/>
    <property type="molecule type" value="Genomic_DNA"/>
</dbReference>
<dbReference type="Proteomes" id="UP000466187">
    <property type="component" value="Chromosome"/>
</dbReference>
<dbReference type="InterPro" id="IPR001387">
    <property type="entry name" value="Cro/C1-type_HTH"/>
</dbReference>
<evidence type="ECO:0000313" key="4">
    <source>
        <dbReference type="EMBL" id="MDG5486334.1"/>
    </source>
</evidence>
<sequence>MPRTDENGRQLKALLDYLLDGDVDAKDIYDALGISSSTYYRRIKEADYPDAEELRRVSDRFGVSYPDLQIRFGLMSEQEVWSYIESAPFGRTALREALDTRTAIRTSDRTRAPKLSELKPRSDAPPL</sequence>
<evidence type="ECO:0000256" key="1">
    <source>
        <dbReference type="SAM" id="MobiDB-lite"/>
    </source>
</evidence>
<dbReference type="PROSITE" id="PS50943">
    <property type="entry name" value="HTH_CROC1"/>
    <property type="match status" value="1"/>
</dbReference>
<feature type="domain" description="HTH cro/C1-type" evidence="2">
    <location>
        <begin position="30"/>
        <end position="68"/>
    </location>
</feature>
<name>A0A7I7WI84_MYCGU</name>
<feature type="compositionally biased region" description="Basic and acidic residues" evidence="1">
    <location>
        <begin position="106"/>
        <end position="127"/>
    </location>
</feature>
<protein>
    <submittedName>
        <fullName evidence="4">XRE family transcriptional regulator</fullName>
    </submittedName>
</protein>
<dbReference type="EMBL" id="AP022608">
    <property type="protein sequence ID" value="BBZ16820.1"/>
    <property type="molecule type" value="Genomic_DNA"/>
</dbReference>
<proteinExistence type="predicted"/>
<accession>A0A7I7WI84</accession>
<evidence type="ECO:0000313" key="5">
    <source>
        <dbReference type="Proteomes" id="UP000466187"/>
    </source>
</evidence>
<feature type="region of interest" description="Disordered" evidence="1">
    <location>
        <begin position="105"/>
        <end position="127"/>
    </location>
</feature>
<organism evidence="3 5">
    <name type="scientific">Mycolicibacterium gadium</name>
    <name type="common">Mycobacterium gadium</name>
    <dbReference type="NCBI Taxonomy" id="1794"/>
    <lineage>
        <taxon>Bacteria</taxon>
        <taxon>Bacillati</taxon>
        <taxon>Actinomycetota</taxon>
        <taxon>Actinomycetes</taxon>
        <taxon>Mycobacteriales</taxon>
        <taxon>Mycobacteriaceae</taxon>
        <taxon>Mycolicibacterium</taxon>
    </lineage>
</organism>